<keyword evidence="2" id="KW-1133">Transmembrane helix</keyword>
<feature type="transmembrane region" description="Helical" evidence="2">
    <location>
        <begin position="54"/>
        <end position="72"/>
    </location>
</feature>
<evidence type="ECO:0000256" key="1">
    <source>
        <dbReference type="SAM" id="Coils"/>
    </source>
</evidence>
<feature type="coiled-coil region" evidence="1">
    <location>
        <begin position="80"/>
        <end position="114"/>
    </location>
</feature>
<evidence type="ECO:0008006" key="5">
    <source>
        <dbReference type="Google" id="ProtNLM"/>
    </source>
</evidence>
<comment type="caution">
    <text evidence="3">The sequence shown here is derived from an EMBL/GenBank/DDBJ whole genome shotgun (WGS) entry which is preliminary data.</text>
</comment>
<dbReference type="Proteomes" id="UP001165060">
    <property type="component" value="Unassembled WGS sequence"/>
</dbReference>
<name>A0ABQ6NC18_9STRA</name>
<dbReference type="EMBL" id="BRYB01006643">
    <property type="protein sequence ID" value="GMI54071.1"/>
    <property type="molecule type" value="Genomic_DNA"/>
</dbReference>
<keyword evidence="1" id="KW-0175">Coiled coil</keyword>
<protein>
    <recommendedName>
        <fullName evidence="5">Nuclear nucleic acid-binding protein C1D</fullName>
    </recommendedName>
</protein>
<keyword evidence="2" id="KW-0472">Membrane</keyword>
<organism evidence="3 4">
    <name type="scientific">Tetraparma gracilis</name>
    <dbReference type="NCBI Taxonomy" id="2962635"/>
    <lineage>
        <taxon>Eukaryota</taxon>
        <taxon>Sar</taxon>
        <taxon>Stramenopiles</taxon>
        <taxon>Ochrophyta</taxon>
        <taxon>Bolidophyceae</taxon>
        <taxon>Parmales</taxon>
        <taxon>Triparmaceae</taxon>
        <taxon>Tetraparma</taxon>
    </lineage>
</organism>
<evidence type="ECO:0000313" key="3">
    <source>
        <dbReference type="EMBL" id="GMI54071.1"/>
    </source>
</evidence>
<evidence type="ECO:0000313" key="4">
    <source>
        <dbReference type="Proteomes" id="UP001165060"/>
    </source>
</evidence>
<keyword evidence="2" id="KW-0812">Transmembrane</keyword>
<accession>A0ABQ6NC18</accession>
<reference evidence="3 4" key="1">
    <citation type="journal article" date="2023" name="Commun. Biol.">
        <title>Genome analysis of Parmales, the sister group of diatoms, reveals the evolutionary specialization of diatoms from phago-mixotrophs to photoautotrophs.</title>
        <authorList>
            <person name="Ban H."/>
            <person name="Sato S."/>
            <person name="Yoshikawa S."/>
            <person name="Yamada K."/>
            <person name="Nakamura Y."/>
            <person name="Ichinomiya M."/>
            <person name="Sato N."/>
            <person name="Blanc-Mathieu R."/>
            <person name="Endo H."/>
            <person name="Kuwata A."/>
            <person name="Ogata H."/>
        </authorList>
    </citation>
    <scope>NUCLEOTIDE SEQUENCE [LARGE SCALE GENOMIC DNA]</scope>
</reference>
<evidence type="ECO:0000256" key="2">
    <source>
        <dbReference type="SAM" id="Phobius"/>
    </source>
</evidence>
<keyword evidence="4" id="KW-1185">Reference proteome</keyword>
<sequence>MPSVDDLDVAVESLKQTLDQLLSSPAALSLVSSLHSLLSSLGVPPSAHPTADQMALSLFCTVVTLVNYYLLFGGRHVSRRRALRQDLRRAAERVHELEEKLLALQAEEQAGKREEERGERPVR</sequence>
<gene>
    <name evidence="3" type="ORF">TeGR_g14848</name>
</gene>
<proteinExistence type="predicted"/>